<dbReference type="SUPFAM" id="SSF52540">
    <property type="entry name" value="P-loop containing nucleoside triphosphate hydrolases"/>
    <property type="match status" value="1"/>
</dbReference>
<dbReference type="InterPro" id="IPR027417">
    <property type="entry name" value="P-loop_NTPase"/>
</dbReference>
<reference evidence="4 5" key="1">
    <citation type="journal article" date="2014" name="PLoS ONE">
        <title>Physiological and genomic features of a novel sulfur-oxidizing gammaproteobacterium belonging to a previously uncultivated symbiotic lineage isolated from a hydrothermal vent.</title>
        <authorList>
            <person name="Nunoura T."/>
            <person name="Takaki Y."/>
            <person name="Kazama H."/>
            <person name="Kakuta J."/>
            <person name="Shimamura S."/>
            <person name="Makita H."/>
            <person name="Hirai M."/>
            <person name="Miyazaki M."/>
            <person name="Takai K."/>
        </authorList>
    </citation>
    <scope>NUCLEOTIDE SEQUENCE [LARGE SCALE GENOMIC DNA]</scope>
    <source>
        <strain evidence="4 5">Hiromi1</strain>
    </source>
</reference>
<sequence length="657" mass="75509">MGTGELKDQLQDFSRWKIRQLHTMEQLEGWLKQQGLFTSQAQQAIQHASLTLRQDYVTVAIVGEFSRGKTELINSLFFGDHAFRLLPTDAGRTTMCPTEIFQDNQEEPYLRLLPIETRMEETSLYDLQSQPEKWEHIPLNIDDSEDMYNKLLKIKENKMVPRDTAAQMGLDDLNEADDDLERLVSIPAWRLAHLNYRHPLLAQGLRILDTPGLNAVSAEPELTYEILPNAQARLFVLGADTGVTKSDMDMWQQLIQQPGTRKKLGAIVVLNKTDTLWDELRSDDEVNLTIERQRLEVAQTLEVKHKQIFAVSAHKGLLGRIKKDKSLEERSGIPKLEKHLAETLVHNRQALIVEQSTELVHNALDNIKALVSSRLKRMKKQSQELKDLSSKSEAAIDKLLKQAQADKARYQASINAYKQSRADFTTHGKILLDALSPQTLHHIIDKSKNHMSGAWTTIGLKEAMRQLFDDINSQMEIAANQSQEMRRLIRTIYRRFQTRHGMNLGDPRMLSLISHQVELNIIYQEAEIFRKSPRTALTEKHFAIKRYFHTVVRRVELTFRNAHNDAKDWLETALDPLTAQVHEHRAVLSQQLSDLKLTGRSRTTVRQRLRALKQDTAQQKTQLGTLQKVITTLESPLPDRNQMDVRKTPEEKIKKTA</sequence>
<dbReference type="Gene3D" id="3.40.50.300">
    <property type="entry name" value="P-loop containing nucleotide triphosphate hydrolases"/>
    <property type="match status" value="1"/>
</dbReference>
<evidence type="ECO:0000313" key="4">
    <source>
        <dbReference type="EMBL" id="BAO45514.1"/>
    </source>
</evidence>
<dbReference type="AlphaFoldDB" id="A0A7U6GKX1"/>
<evidence type="ECO:0000256" key="1">
    <source>
        <dbReference type="SAM" id="Coils"/>
    </source>
</evidence>
<organism evidence="4 5">
    <name type="scientific">Thiolapillus brandeum</name>
    <dbReference type="NCBI Taxonomy" id="1076588"/>
    <lineage>
        <taxon>Bacteria</taxon>
        <taxon>Pseudomonadati</taxon>
        <taxon>Pseudomonadota</taxon>
        <taxon>Gammaproteobacteria</taxon>
        <taxon>Chromatiales</taxon>
        <taxon>Sedimenticolaceae</taxon>
        <taxon>Thiolapillus</taxon>
    </lineage>
</organism>
<dbReference type="PANTHER" id="PTHR43681:SF1">
    <property type="entry name" value="SARCALUMENIN"/>
    <property type="match status" value="1"/>
</dbReference>
<proteinExistence type="predicted"/>
<keyword evidence="5" id="KW-1185">Reference proteome</keyword>
<dbReference type="PANTHER" id="PTHR43681">
    <property type="entry name" value="TRANSMEMBRANE GTPASE FZO"/>
    <property type="match status" value="1"/>
</dbReference>
<gene>
    <name evidence="4" type="ORF">TBH_C2608</name>
</gene>
<dbReference type="RefSeq" id="WP_082030759.1">
    <property type="nucleotide sequence ID" value="NZ_AP012273.1"/>
</dbReference>
<feature type="region of interest" description="Disordered" evidence="2">
    <location>
        <begin position="637"/>
        <end position="657"/>
    </location>
</feature>
<dbReference type="OrthoDB" id="5295100at2"/>
<evidence type="ECO:0000313" key="5">
    <source>
        <dbReference type="Proteomes" id="UP000031631"/>
    </source>
</evidence>
<dbReference type="InterPro" id="IPR051943">
    <property type="entry name" value="TRAFAC_Dynamin-like_GTPase"/>
</dbReference>
<accession>A0A7U6GKX1</accession>
<keyword evidence="1" id="KW-0175">Coiled coil</keyword>
<dbReference type="KEGG" id="tbn:TBH_C2608"/>
<feature type="compositionally biased region" description="Basic and acidic residues" evidence="2">
    <location>
        <begin position="641"/>
        <end position="657"/>
    </location>
</feature>
<dbReference type="Pfam" id="PF00350">
    <property type="entry name" value="Dynamin_N"/>
    <property type="match status" value="1"/>
</dbReference>
<protein>
    <recommendedName>
        <fullName evidence="3">Dynamin N-terminal domain-containing protein</fullName>
    </recommendedName>
</protein>
<feature type="domain" description="Dynamin N-terminal" evidence="3">
    <location>
        <begin position="59"/>
        <end position="272"/>
    </location>
</feature>
<evidence type="ECO:0000259" key="3">
    <source>
        <dbReference type="Pfam" id="PF00350"/>
    </source>
</evidence>
<dbReference type="EMBL" id="AP012273">
    <property type="protein sequence ID" value="BAO45514.1"/>
    <property type="molecule type" value="Genomic_DNA"/>
</dbReference>
<feature type="coiled-coil region" evidence="1">
    <location>
        <begin position="378"/>
        <end position="420"/>
    </location>
</feature>
<name>A0A7U6GKX1_9GAMM</name>
<dbReference type="Proteomes" id="UP000031631">
    <property type="component" value="Chromosome"/>
</dbReference>
<dbReference type="InterPro" id="IPR045063">
    <property type="entry name" value="Dynamin_N"/>
</dbReference>
<evidence type="ECO:0000256" key="2">
    <source>
        <dbReference type="SAM" id="MobiDB-lite"/>
    </source>
</evidence>